<evidence type="ECO:0000256" key="2">
    <source>
        <dbReference type="ARBA" id="ARBA00004496"/>
    </source>
</evidence>
<dbReference type="PROSITE" id="PS51088">
    <property type="entry name" value="TEA_2"/>
    <property type="match status" value="1"/>
</dbReference>
<evidence type="ECO:0000256" key="1">
    <source>
        <dbReference type="ARBA" id="ARBA00004123"/>
    </source>
</evidence>
<dbReference type="Proteomes" id="UP001497482">
    <property type="component" value="Chromosome 6"/>
</dbReference>
<evidence type="ECO:0000256" key="5">
    <source>
        <dbReference type="ARBA" id="ARBA00023015"/>
    </source>
</evidence>
<dbReference type="Gene3D" id="6.10.20.40">
    <property type="entry name" value="TEA/ATTS domain"/>
    <property type="match status" value="1"/>
</dbReference>
<gene>
    <name evidence="12" type="ORF">KC01_LOCUS35903</name>
</gene>
<dbReference type="GO" id="GO:0048568">
    <property type="term" value="P:embryonic organ development"/>
    <property type="evidence" value="ECO:0007669"/>
    <property type="project" value="TreeGrafter"/>
</dbReference>
<feature type="domain" description="TEA" evidence="11">
    <location>
        <begin position="674"/>
        <end position="750"/>
    </location>
</feature>
<dbReference type="GO" id="GO:0000978">
    <property type="term" value="F:RNA polymerase II cis-regulatory region sequence-specific DNA binding"/>
    <property type="evidence" value="ECO:0007669"/>
    <property type="project" value="TreeGrafter"/>
</dbReference>
<dbReference type="FunFam" id="3.20.90.10:FF:000001">
    <property type="entry name" value="Tubby-like protein"/>
    <property type="match status" value="1"/>
</dbReference>
<dbReference type="PRINTS" id="PR00065">
    <property type="entry name" value="TEADOMAIN"/>
</dbReference>
<evidence type="ECO:0000256" key="6">
    <source>
        <dbReference type="ARBA" id="ARBA00023125"/>
    </source>
</evidence>
<feature type="compositionally biased region" description="Basic residues" evidence="10">
    <location>
        <begin position="288"/>
        <end position="300"/>
    </location>
</feature>
<feature type="DNA-binding region" description="TEA" evidence="9">
    <location>
        <begin position="674"/>
        <end position="750"/>
    </location>
</feature>
<dbReference type="Gene3D" id="2.70.50.80">
    <property type="match status" value="1"/>
</dbReference>
<dbReference type="InterPro" id="IPR000818">
    <property type="entry name" value="TEA/ATTS_dom"/>
</dbReference>
<dbReference type="InterPro" id="IPR041086">
    <property type="entry name" value="YBD"/>
</dbReference>
<dbReference type="InterPro" id="IPR027253">
    <property type="entry name" value="TEF-5"/>
</dbReference>
<feature type="compositionally biased region" description="Basic and acidic residues" evidence="10">
    <location>
        <begin position="244"/>
        <end position="264"/>
    </location>
</feature>
<evidence type="ECO:0000256" key="7">
    <source>
        <dbReference type="ARBA" id="ARBA00023163"/>
    </source>
</evidence>
<dbReference type="SUPFAM" id="SSF54518">
    <property type="entry name" value="Tubby C-terminal domain-like"/>
    <property type="match status" value="1"/>
</dbReference>
<dbReference type="InterPro" id="IPR025659">
    <property type="entry name" value="Tubby-like_C"/>
</dbReference>
<dbReference type="GO" id="GO:0005667">
    <property type="term" value="C:transcription regulator complex"/>
    <property type="evidence" value="ECO:0007669"/>
    <property type="project" value="TreeGrafter"/>
</dbReference>
<dbReference type="PIRSF" id="PIRSF002603">
    <property type="entry name" value="TEF"/>
    <property type="match status" value="1"/>
</dbReference>
<dbReference type="Pfam" id="PF01167">
    <property type="entry name" value="Tub"/>
    <property type="match status" value="1"/>
</dbReference>
<dbReference type="PIRSF" id="PIRSF500720">
    <property type="entry name" value="TEF-5"/>
    <property type="match status" value="1"/>
</dbReference>
<dbReference type="PANTHER" id="PTHR11834:SF7">
    <property type="entry name" value="TRANSCRIPTIONAL ENHANCER FACTOR TEF-5"/>
    <property type="match status" value="1"/>
</dbReference>
<feature type="compositionally biased region" description="Basic and acidic residues" evidence="10">
    <location>
        <begin position="158"/>
        <end position="195"/>
    </location>
</feature>
<dbReference type="GO" id="GO:0000981">
    <property type="term" value="F:DNA-binding transcription factor activity, RNA polymerase II-specific"/>
    <property type="evidence" value="ECO:0007669"/>
    <property type="project" value="TreeGrafter"/>
</dbReference>
<dbReference type="PRINTS" id="PR01573">
    <property type="entry name" value="SUPERTUBBY"/>
</dbReference>
<organism evidence="12 13">
    <name type="scientific">Knipowitschia caucasica</name>
    <name type="common">Caucasian dwarf goby</name>
    <name type="synonym">Pomatoschistus caucasicus</name>
    <dbReference type="NCBI Taxonomy" id="637954"/>
    <lineage>
        <taxon>Eukaryota</taxon>
        <taxon>Metazoa</taxon>
        <taxon>Chordata</taxon>
        <taxon>Craniata</taxon>
        <taxon>Vertebrata</taxon>
        <taxon>Euteleostomi</taxon>
        <taxon>Actinopterygii</taxon>
        <taxon>Neopterygii</taxon>
        <taxon>Teleostei</taxon>
        <taxon>Neoteleostei</taxon>
        <taxon>Acanthomorphata</taxon>
        <taxon>Gobiaria</taxon>
        <taxon>Gobiiformes</taxon>
        <taxon>Gobioidei</taxon>
        <taxon>Gobiidae</taxon>
        <taxon>Gobiinae</taxon>
        <taxon>Knipowitschia</taxon>
    </lineage>
</organism>
<dbReference type="GO" id="GO:0035329">
    <property type="term" value="P:hippo signaling"/>
    <property type="evidence" value="ECO:0007669"/>
    <property type="project" value="TreeGrafter"/>
</dbReference>
<dbReference type="FunFam" id="2.70.50.80:FF:000001">
    <property type="entry name" value="Transcriptional enhancer factor TEF-1, putative"/>
    <property type="match status" value="1"/>
</dbReference>
<dbReference type="InterPro" id="IPR038096">
    <property type="entry name" value="TEA/ATTS_sf"/>
</dbReference>
<dbReference type="Pfam" id="PF17725">
    <property type="entry name" value="YBD"/>
    <property type="match status" value="1"/>
</dbReference>
<name>A0AAV2M746_KNICA</name>
<comment type="similarity">
    <text evidence="3">Belongs to the TUB family.</text>
</comment>
<keyword evidence="13" id="KW-1185">Reference proteome</keyword>
<evidence type="ECO:0000259" key="11">
    <source>
        <dbReference type="PROSITE" id="PS51088"/>
    </source>
</evidence>
<dbReference type="PROSITE" id="PS00554">
    <property type="entry name" value="TEA_1"/>
    <property type="match status" value="1"/>
</dbReference>
<evidence type="ECO:0000256" key="8">
    <source>
        <dbReference type="ARBA" id="ARBA00023242"/>
    </source>
</evidence>
<keyword evidence="7" id="KW-0804">Transcription</keyword>
<accession>A0AAV2M746</accession>
<evidence type="ECO:0000256" key="4">
    <source>
        <dbReference type="ARBA" id="ARBA00022490"/>
    </source>
</evidence>
<protein>
    <recommendedName>
        <fullName evidence="11">TEA domain-containing protein</fullName>
    </recommendedName>
</protein>
<proteinExistence type="inferred from homology"/>
<comment type="subcellular location">
    <subcellularLocation>
        <location evidence="2">Cytoplasm</location>
    </subcellularLocation>
    <subcellularLocation>
        <location evidence="1">Nucleus</location>
    </subcellularLocation>
</comment>
<dbReference type="EMBL" id="OZ035828">
    <property type="protein sequence ID" value="CAL1609081.1"/>
    <property type="molecule type" value="Genomic_DNA"/>
</dbReference>
<evidence type="ECO:0000313" key="12">
    <source>
        <dbReference type="EMBL" id="CAL1609081.1"/>
    </source>
</evidence>
<dbReference type="InterPro" id="IPR016361">
    <property type="entry name" value="TEF_metazoa"/>
</dbReference>
<sequence>MKPFCQHLASIPGFTRTEAGPNRRQEDSMSQPKHAVKEAWTRERLPHSNDSDSLEQKSKKIKKKEDAKESKEAKLNGRETKTKKIKSKKEVEEEPPVEKNGKKVKKKKTEKEKDSEPPEKDKETKKKKVPKKKKESSGDDDDDDEDTPKKKTKKKTTKDRSPSPAIEKEKKSKSKDSDGKEKKSKSKEKDKKKEVSSLFQINGEKDSKTKKKAAKSDSDDSEEETKSKSKKKSANASSMFIVSNDKDKSKSKEKDKDKDKDKDKKSKKKAKKDEESNDSESEKEEKSKKKKGKGKKKKARSPSPEIEFDNLEKFVLEPAPQGVTIKCRVTRDQRGMDKSLYPLYYIHLDNEKKTFLLAGRKRKKSTTSNYLISIDATDLSRGGDNFVGKLRSNLMGTKFTVYDNAQNPERALPDMSNARQELAAIIYETNVLGFKGPRRMTVIIPGMNKDNERIPLRPRNDYDSLLIRHQNRRMENLIELRNKSPVWNEESSTHVLNFNGRVTQASIKNFQIVHSNDLDYIVMQFGRIADDIFTLDYNYPMCAVQAFAIALSSFDGKIAYQASWMALKRKNQFESWALSERCVFCLNLLRQSSKLASVKESLKLPAILQNATFLEFISGACSFGLGAGRNNPRLSTRTRQTTDIWRNTGLQTFLKVCSSPEDGLDAGDDDKTLDGDAEGVWSPDIEQSFQEALAIYPPCGRRKIILSDEGKMYGRNELIARYIKLRTGKTRTRKQVSSHIQVLARKKVREYQAGIKVSSHLQVLARRKSREIQSKLKAMNLDQASKDKALQNMAALSSAQIVSPSIVKNLPPLPPAPYQPFWRAPIPGQPGPSQDLILDLPGRTPGFGRTSHAIKPYAQPPYTSLQGPVQSLQTGYEPLAPPPPPSATAVPVWQDRTIASSKLRMLEYSAFMEVQRDPDTYSKHLFVHIGQTNPSYSDPLLEAVDIRQIYDKFPEKKGGLKELYEKGPQNAFFLVKFWADLNSSGMQDGPGSFYGVSSQYSSNENMTITVSTKVCSFGKQVVEKVETEYARLEGGKCVYRIHRSPMCEYMINFIHKLKHLPEKYMMNSVLENFTILQVVTNRDTQETLLCIAFVFEVSTSEHGAQYHVYRLVKD</sequence>
<dbReference type="SMART" id="SM00426">
    <property type="entry name" value="TEA"/>
    <property type="match status" value="1"/>
</dbReference>
<feature type="compositionally biased region" description="Basic residues" evidence="10">
    <location>
        <begin position="125"/>
        <end position="134"/>
    </location>
</feature>
<evidence type="ECO:0000256" key="3">
    <source>
        <dbReference type="ARBA" id="ARBA00007129"/>
    </source>
</evidence>
<dbReference type="GO" id="GO:0005737">
    <property type="term" value="C:cytoplasm"/>
    <property type="evidence" value="ECO:0007669"/>
    <property type="project" value="UniProtKB-SubCell"/>
</dbReference>
<feature type="region of interest" description="Disordered" evidence="10">
    <location>
        <begin position="1"/>
        <end position="304"/>
    </location>
</feature>
<dbReference type="AlphaFoldDB" id="A0AAV2M746"/>
<feature type="compositionally biased region" description="Basic and acidic residues" evidence="10">
    <location>
        <begin position="35"/>
        <end position="101"/>
    </location>
</feature>
<evidence type="ECO:0000256" key="9">
    <source>
        <dbReference type="PROSITE-ProRule" id="PRU00505"/>
    </source>
</evidence>
<evidence type="ECO:0000313" key="13">
    <source>
        <dbReference type="Proteomes" id="UP001497482"/>
    </source>
</evidence>
<dbReference type="PANTHER" id="PTHR11834">
    <property type="entry name" value="TRANSCRIPTIONAL ENHANCER FACTOR TEF RELATED"/>
    <property type="match status" value="1"/>
</dbReference>
<reference evidence="12 13" key="1">
    <citation type="submission" date="2024-04" db="EMBL/GenBank/DDBJ databases">
        <authorList>
            <person name="Waldvogel A.-M."/>
            <person name="Schoenle A."/>
        </authorList>
    </citation>
    <scope>NUCLEOTIDE SEQUENCE [LARGE SCALE GENOMIC DNA]</scope>
</reference>
<keyword evidence="4" id="KW-0963">Cytoplasm</keyword>
<dbReference type="Pfam" id="PF01285">
    <property type="entry name" value="TEA"/>
    <property type="match status" value="1"/>
</dbReference>
<dbReference type="InterPro" id="IPR000007">
    <property type="entry name" value="Tubby_C"/>
</dbReference>
<evidence type="ECO:0000256" key="10">
    <source>
        <dbReference type="SAM" id="MobiDB-lite"/>
    </source>
</evidence>
<dbReference type="Gene3D" id="3.20.90.10">
    <property type="entry name" value="Tubby Protein, Chain A"/>
    <property type="match status" value="1"/>
</dbReference>
<dbReference type="InterPro" id="IPR050937">
    <property type="entry name" value="TEC1_TEAD_TF"/>
</dbReference>
<keyword evidence="8" id="KW-0539">Nucleus</keyword>
<feature type="compositionally biased region" description="Basic and acidic residues" evidence="10">
    <location>
        <begin position="109"/>
        <end position="124"/>
    </location>
</feature>
<dbReference type="GO" id="GO:0005634">
    <property type="term" value="C:nucleus"/>
    <property type="evidence" value="ECO:0007669"/>
    <property type="project" value="UniProtKB-SubCell"/>
</dbReference>
<keyword evidence="6" id="KW-0238">DNA-binding</keyword>
<keyword evidence="5" id="KW-0805">Transcription regulation</keyword>